<evidence type="ECO:0000313" key="2">
    <source>
        <dbReference type="EMBL" id="KAF3575066.1"/>
    </source>
</evidence>
<accession>A0A8S9RQU5</accession>
<feature type="region of interest" description="Disordered" evidence="1">
    <location>
        <begin position="1"/>
        <end position="28"/>
    </location>
</feature>
<proteinExistence type="predicted"/>
<organism evidence="2 3">
    <name type="scientific">Brassica cretica</name>
    <name type="common">Mustard</name>
    <dbReference type="NCBI Taxonomy" id="69181"/>
    <lineage>
        <taxon>Eukaryota</taxon>
        <taxon>Viridiplantae</taxon>
        <taxon>Streptophyta</taxon>
        <taxon>Embryophyta</taxon>
        <taxon>Tracheophyta</taxon>
        <taxon>Spermatophyta</taxon>
        <taxon>Magnoliopsida</taxon>
        <taxon>eudicotyledons</taxon>
        <taxon>Gunneridae</taxon>
        <taxon>Pentapetalae</taxon>
        <taxon>rosids</taxon>
        <taxon>malvids</taxon>
        <taxon>Brassicales</taxon>
        <taxon>Brassicaceae</taxon>
        <taxon>Brassiceae</taxon>
        <taxon>Brassica</taxon>
    </lineage>
</organism>
<gene>
    <name evidence="2" type="ORF">F2Q69_00062826</name>
</gene>
<feature type="compositionally biased region" description="Basic and acidic residues" evidence="1">
    <location>
        <begin position="7"/>
        <end position="28"/>
    </location>
</feature>
<sequence length="95" mass="10905">MTVVTSGDRELETREDRGGVRWSEPEMRDVLEPETRELKNIRVSDQVIPSSPWSNRRRRASTRHRLILPPYQLVCSAGRALTGKEDDTRRSSTAV</sequence>
<dbReference type="EMBL" id="QGKX02000095">
    <property type="protein sequence ID" value="KAF3575066.1"/>
    <property type="molecule type" value="Genomic_DNA"/>
</dbReference>
<evidence type="ECO:0000313" key="3">
    <source>
        <dbReference type="Proteomes" id="UP000712600"/>
    </source>
</evidence>
<name>A0A8S9RQU5_BRACR</name>
<comment type="caution">
    <text evidence="2">The sequence shown here is derived from an EMBL/GenBank/DDBJ whole genome shotgun (WGS) entry which is preliminary data.</text>
</comment>
<evidence type="ECO:0000256" key="1">
    <source>
        <dbReference type="SAM" id="MobiDB-lite"/>
    </source>
</evidence>
<protein>
    <submittedName>
        <fullName evidence="2">Uncharacterized protein</fullName>
    </submittedName>
</protein>
<dbReference type="AlphaFoldDB" id="A0A8S9RQU5"/>
<dbReference type="Proteomes" id="UP000712600">
    <property type="component" value="Unassembled WGS sequence"/>
</dbReference>
<reference evidence="2" key="1">
    <citation type="submission" date="2019-12" db="EMBL/GenBank/DDBJ databases">
        <title>Genome sequencing and annotation of Brassica cretica.</title>
        <authorList>
            <person name="Studholme D.J."/>
            <person name="Sarris P."/>
        </authorList>
    </citation>
    <scope>NUCLEOTIDE SEQUENCE</scope>
    <source>
        <strain evidence="2">PFS-109/04</strain>
        <tissue evidence="2">Leaf</tissue>
    </source>
</reference>